<keyword evidence="12" id="KW-1185">Reference proteome</keyword>
<feature type="compositionally biased region" description="Low complexity" evidence="9">
    <location>
        <begin position="51"/>
        <end position="67"/>
    </location>
</feature>
<dbReference type="PROSITE" id="PS51762">
    <property type="entry name" value="GH16_2"/>
    <property type="match status" value="1"/>
</dbReference>
<dbReference type="PANTHER" id="PTHR31361:SF14">
    <property type="entry name" value="GH16 DOMAIN-CONTAINING PROTEIN"/>
    <property type="match status" value="1"/>
</dbReference>
<evidence type="ECO:0000256" key="6">
    <source>
        <dbReference type="ARBA" id="ARBA00023136"/>
    </source>
</evidence>
<evidence type="ECO:0000256" key="3">
    <source>
        <dbReference type="ARBA" id="ARBA00022692"/>
    </source>
</evidence>
<evidence type="ECO:0000256" key="5">
    <source>
        <dbReference type="ARBA" id="ARBA00022989"/>
    </source>
</evidence>
<accession>A0A6A6WCV9</accession>
<dbReference type="GO" id="GO:0006078">
    <property type="term" value="P:(1-&gt;6)-beta-D-glucan biosynthetic process"/>
    <property type="evidence" value="ECO:0007669"/>
    <property type="project" value="TreeGrafter"/>
</dbReference>
<dbReference type="GO" id="GO:0031505">
    <property type="term" value="P:fungal-type cell wall organization"/>
    <property type="evidence" value="ECO:0007669"/>
    <property type="project" value="TreeGrafter"/>
</dbReference>
<dbReference type="Gene3D" id="2.60.120.200">
    <property type="match status" value="1"/>
</dbReference>
<keyword evidence="5" id="KW-1133">Transmembrane helix</keyword>
<feature type="domain" description="GH16" evidence="10">
    <location>
        <begin position="345"/>
        <end position="716"/>
    </location>
</feature>
<dbReference type="InterPro" id="IPR005629">
    <property type="entry name" value="Skn1/Kre6/Sbg1"/>
</dbReference>
<keyword evidence="3" id="KW-0812">Transmembrane</keyword>
<reference evidence="11" key="1">
    <citation type="journal article" date="2020" name="Stud. Mycol.">
        <title>101 Dothideomycetes genomes: a test case for predicting lifestyles and emergence of pathogens.</title>
        <authorList>
            <person name="Haridas S."/>
            <person name="Albert R."/>
            <person name="Binder M."/>
            <person name="Bloem J."/>
            <person name="Labutti K."/>
            <person name="Salamov A."/>
            <person name="Andreopoulos B."/>
            <person name="Baker S."/>
            <person name="Barry K."/>
            <person name="Bills G."/>
            <person name="Bluhm B."/>
            <person name="Cannon C."/>
            <person name="Castanera R."/>
            <person name="Culley D."/>
            <person name="Daum C."/>
            <person name="Ezra D."/>
            <person name="Gonzalez J."/>
            <person name="Henrissat B."/>
            <person name="Kuo A."/>
            <person name="Liang C."/>
            <person name="Lipzen A."/>
            <person name="Lutzoni F."/>
            <person name="Magnuson J."/>
            <person name="Mondo S."/>
            <person name="Nolan M."/>
            <person name="Ohm R."/>
            <person name="Pangilinan J."/>
            <person name="Park H.-J."/>
            <person name="Ramirez L."/>
            <person name="Alfaro M."/>
            <person name="Sun H."/>
            <person name="Tritt A."/>
            <person name="Yoshinaga Y."/>
            <person name="Zwiers L.-H."/>
            <person name="Turgeon B."/>
            <person name="Goodwin S."/>
            <person name="Spatafora J."/>
            <person name="Crous P."/>
            <person name="Grigoriev I."/>
        </authorList>
    </citation>
    <scope>NUCLEOTIDE SEQUENCE</scope>
    <source>
        <strain evidence="11">CBS 121739</strain>
    </source>
</reference>
<keyword evidence="6" id="KW-0472">Membrane</keyword>
<feature type="region of interest" description="Disordered" evidence="9">
    <location>
        <begin position="1"/>
        <end position="165"/>
    </location>
</feature>
<dbReference type="GO" id="GO:0005886">
    <property type="term" value="C:plasma membrane"/>
    <property type="evidence" value="ECO:0007669"/>
    <property type="project" value="TreeGrafter"/>
</dbReference>
<dbReference type="InterPro" id="IPR013320">
    <property type="entry name" value="ConA-like_dom_sf"/>
</dbReference>
<dbReference type="RefSeq" id="XP_033603123.1">
    <property type="nucleotide sequence ID" value="XM_033740546.1"/>
</dbReference>
<dbReference type="AlphaFoldDB" id="A0A6A6WCV9"/>
<protein>
    <submittedName>
        <fullName evidence="11">Beta-glucan synthesis-associated</fullName>
    </submittedName>
</protein>
<dbReference type="SUPFAM" id="SSF49899">
    <property type="entry name" value="Concanavalin A-like lectins/glucanases"/>
    <property type="match status" value="1"/>
</dbReference>
<dbReference type="EMBL" id="ML996568">
    <property type="protein sequence ID" value="KAF2760672.1"/>
    <property type="molecule type" value="Genomic_DNA"/>
</dbReference>
<dbReference type="InterPro" id="IPR000757">
    <property type="entry name" value="Beta-glucanase-like"/>
</dbReference>
<feature type="compositionally biased region" description="Pro residues" evidence="9">
    <location>
        <begin position="1"/>
        <end position="10"/>
    </location>
</feature>
<dbReference type="GO" id="GO:0005789">
    <property type="term" value="C:endoplasmic reticulum membrane"/>
    <property type="evidence" value="ECO:0007669"/>
    <property type="project" value="TreeGrafter"/>
</dbReference>
<comment type="subcellular location">
    <subcellularLocation>
        <location evidence="1">Membrane</location>
        <topology evidence="1">Single-pass type II membrane protein</topology>
    </subcellularLocation>
</comment>
<dbReference type="CDD" id="cd02180">
    <property type="entry name" value="GH16_fungal_KRE6_glucanase"/>
    <property type="match status" value="1"/>
</dbReference>
<evidence type="ECO:0000256" key="9">
    <source>
        <dbReference type="SAM" id="MobiDB-lite"/>
    </source>
</evidence>
<sequence>MSPLQRPPAPRLDSDADMRSTDRLNSQSGRSASSLNAEVASSRLRSELQRPHLSASTSPSASSTSLAPHDHQHSSPSSSESIPPINSFAYNPCPTESGNSVRSSSESRSSDDGSSADYINISKSQAAQLSLPPSRRGHHERPLSRRPGIGPIQEQSPYLKATPPMSVRDLGSDYTRYFNPFSDSRRSSWVSLGGASTPLAARSTGSLSLSSTPLVTPGLGILAASSTSKLVSTDFYNEKSFSPWMDDRLAAPFSDNGGYKFPLFNDEKEDDDDMHMPMADDDIRLKPSWRDHLSRENIASTVGLAMMLTGLLFVFVAMPALSYRGIWSWGSTYRGEEYPKPEPWAIVNNKTYPILSNVRRTLIDPDTPEDAKTRTDINGDELILVFSDEFNEPNRTFYPGDDPYFFAPDFWYGATMDLEWYDPDAATTWDGTLELQMDQFPNHGLNLRSGMLNTWNQLCFKGGVFEVSISLPGPGGVMGYWPGAWAMGNLGRPGYMATTDGLWPYTYNDCDAGITPNQSMADGTSRLPGQRLNSCTCKGEDHPTPGTGRGAPEIDILEGSTNGRGLGVVTQSFQVAPFDIFYYADYDYLEYPDYSLSFPNTWTGGPFQQAVSATSNLNNNWYDGKQYQKYAFEYVPGSGESSYIAWYIGDDVTFKMNADAVRPNGNSGQRIVAEEPMSLVLNFGMSTNWAFIDWEHLVFPAVMRVDYVRWYQPKGSQSVTCDPPGFETTEYIANHPEAYNNINKTLWSQTSYKWPKNTLMDGCET</sequence>
<feature type="compositionally biased region" description="Basic and acidic residues" evidence="9">
    <location>
        <begin position="12"/>
        <end position="22"/>
    </location>
</feature>
<organism evidence="11 12">
    <name type="scientific">Pseudovirgaria hyperparasitica</name>
    <dbReference type="NCBI Taxonomy" id="470096"/>
    <lineage>
        <taxon>Eukaryota</taxon>
        <taxon>Fungi</taxon>
        <taxon>Dikarya</taxon>
        <taxon>Ascomycota</taxon>
        <taxon>Pezizomycotina</taxon>
        <taxon>Dothideomycetes</taxon>
        <taxon>Dothideomycetes incertae sedis</taxon>
        <taxon>Acrospermales</taxon>
        <taxon>Acrospermaceae</taxon>
        <taxon>Pseudovirgaria</taxon>
    </lineage>
</organism>
<evidence type="ECO:0000256" key="4">
    <source>
        <dbReference type="ARBA" id="ARBA00022968"/>
    </source>
</evidence>
<feature type="compositionally biased region" description="Low complexity" evidence="9">
    <location>
        <begin position="96"/>
        <end position="115"/>
    </location>
</feature>
<evidence type="ECO:0000256" key="1">
    <source>
        <dbReference type="ARBA" id="ARBA00004606"/>
    </source>
</evidence>
<gene>
    <name evidence="11" type="ORF">EJ05DRAFT_294011</name>
</gene>
<dbReference type="PANTHER" id="PTHR31361">
    <property type="entry name" value="BETA-GLUCAN SYNTHESIS-ASSOCIATED PROTEIN KRE6-RELATED"/>
    <property type="match status" value="1"/>
</dbReference>
<dbReference type="GeneID" id="54481600"/>
<dbReference type="Pfam" id="PF03935">
    <property type="entry name" value="SKN1_KRE6_Sbg1"/>
    <property type="match status" value="1"/>
</dbReference>
<comment type="similarity">
    <text evidence="2">Belongs to the SKN1/KRE6 family.</text>
</comment>
<keyword evidence="7" id="KW-0325">Glycoprotein</keyword>
<evidence type="ECO:0000256" key="8">
    <source>
        <dbReference type="ARBA" id="ARBA00023316"/>
    </source>
</evidence>
<feature type="compositionally biased region" description="Polar residues" evidence="9">
    <location>
        <begin position="23"/>
        <end position="36"/>
    </location>
</feature>
<dbReference type="GO" id="GO:0015926">
    <property type="term" value="F:glucosidase activity"/>
    <property type="evidence" value="ECO:0007669"/>
    <property type="project" value="TreeGrafter"/>
</dbReference>
<evidence type="ECO:0000313" key="11">
    <source>
        <dbReference type="EMBL" id="KAF2760672.1"/>
    </source>
</evidence>
<proteinExistence type="inferred from homology"/>
<evidence type="ECO:0000259" key="10">
    <source>
        <dbReference type="PROSITE" id="PS51762"/>
    </source>
</evidence>
<dbReference type="Proteomes" id="UP000799437">
    <property type="component" value="Unassembled WGS sequence"/>
</dbReference>
<evidence type="ECO:0000256" key="2">
    <source>
        <dbReference type="ARBA" id="ARBA00010962"/>
    </source>
</evidence>
<name>A0A6A6WCV9_9PEZI</name>
<keyword evidence="4" id="KW-0735">Signal-anchor</keyword>
<feature type="compositionally biased region" description="Low complexity" evidence="9">
    <location>
        <begin position="74"/>
        <end position="87"/>
    </location>
</feature>
<evidence type="ECO:0000313" key="12">
    <source>
        <dbReference type="Proteomes" id="UP000799437"/>
    </source>
</evidence>
<keyword evidence="8" id="KW-0961">Cell wall biogenesis/degradation</keyword>
<evidence type="ECO:0000256" key="7">
    <source>
        <dbReference type="ARBA" id="ARBA00023180"/>
    </source>
</evidence>
<dbReference type="OrthoDB" id="412647at2759"/>